<sequence length="189" mass="20949">MNTPAHVIFALAAFARPQERRRNLAAALGGLAPDLSLYLMTGAALAMGFSPREVFDKLYFSQLWQSVFAVDNSLVLWGGLLALCLWRRWSVGAVFAGAAILHLVFDFALHHDDARSHFWPLSDYVFVSPVSYWNPAHYGGVVGPLETLVSLGLCVWLWWRLQGLWARIGITILATAQLAPLVLWGLMLG</sequence>
<feature type="transmembrane region" description="Helical" evidence="1">
    <location>
        <begin position="136"/>
        <end position="159"/>
    </location>
</feature>
<proteinExistence type="predicted"/>
<protein>
    <submittedName>
        <fullName evidence="2">Cobyric acid synthase</fullName>
    </submittedName>
</protein>
<reference evidence="2 3" key="1">
    <citation type="submission" date="2005-12" db="EMBL/GenBank/DDBJ databases">
        <authorList>
            <person name="Moran M.A."/>
            <person name="Ferriera S."/>
            <person name="Johnson J."/>
            <person name="Kravitz S."/>
            <person name="Halpern A."/>
            <person name="Remington K."/>
            <person name="Beeson K."/>
            <person name="Tran B."/>
            <person name="Rogers Y.-H."/>
            <person name="Friedman R."/>
            <person name="Venter J.C."/>
        </authorList>
    </citation>
    <scope>NUCLEOTIDE SEQUENCE [LARGE SCALE GENOMIC DNA]</scope>
    <source>
        <strain evidence="3">ATCC BAA-591 / DSM 15170 / ISM</strain>
    </source>
</reference>
<dbReference type="EMBL" id="AALY01000001">
    <property type="protein sequence ID" value="EAP77740.1"/>
    <property type="molecule type" value="Genomic_DNA"/>
</dbReference>
<organism evidence="2 3">
    <name type="scientific">Roseovarius nubinhibens (strain ATCC BAA-591 / DSM 15170 / ISM)</name>
    <dbReference type="NCBI Taxonomy" id="89187"/>
    <lineage>
        <taxon>Bacteria</taxon>
        <taxon>Pseudomonadati</taxon>
        <taxon>Pseudomonadota</taxon>
        <taxon>Alphaproteobacteria</taxon>
        <taxon>Rhodobacterales</taxon>
        <taxon>Roseobacteraceae</taxon>
        <taxon>Roseovarius</taxon>
    </lineage>
</organism>
<feature type="transmembrane region" description="Helical" evidence="1">
    <location>
        <begin position="24"/>
        <end position="47"/>
    </location>
</feature>
<keyword evidence="1" id="KW-0472">Membrane</keyword>
<comment type="caution">
    <text evidence="2">The sequence shown here is derived from an EMBL/GenBank/DDBJ whole genome shotgun (WGS) entry which is preliminary data.</text>
</comment>
<evidence type="ECO:0000313" key="2">
    <source>
        <dbReference type="EMBL" id="EAP77740.1"/>
    </source>
</evidence>
<dbReference type="AlphaFoldDB" id="A3SK59"/>
<feature type="transmembrane region" description="Helical" evidence="1">
    <location>
        <begin position="67"/>
        <end position="86"/>
    </location>
</feature>
<dbReference type="HOGENOM" id="CLU_1420826_0_0_5"/>
<name>A3SK59_ROSNI</name>
<keyword evidence="1" id="KW-1133">Transmembrane helix</keyword>
<dbReference type="OrthoDB" id="7631418at2"/>
<keyword evidence="1" id="KW-0812">Transmembrane</keyword>
<evidence type="ECO:0000256" key="1">
    <source>
        <dbReference type="SAM" id="Phobius"/>
    </source>
</evidence>
<dbReference type="RefSeq" id="WP_009813141.1">
    <property type="nucleotide sequence ID" value="NZ_CH724156.1"/>
</dbReference>
<keyword evidence="3" id="KW-1185">Reference proteome</keyword>
<dbReference type="Proteomes" id="UP000005954">
    <property type="component" value="Unassembled WGS sequence"/>
</dbReference>
<evidence type="ECO:0000313" key="3">
    <source>
        <dbReference type="Proteomes" id="UP000005954"/>
    </source>
</evidence>
<dbReference type="eggNOG" id="ENOG5032MSX">
    <property type="taxonomic scope" value="Bacteria"/>
</dbReference>
<accession>A3SK59</accession>
<feature type="transmembrane region" description="Helical" evidence="1">
    <location>
        <begin position="93"/>
        <end position="111"/>
    </location>
</feature>
<gene>
    <name evidence="2" type="ORF">ISM_05585</name>
</gene>
<feature type="transmembrane region" description="Helical" evidence="1">
    <location>
        <begin position="164"/>
        <end position="187"/>
    </location>
</feature>